<dbReference type="AlphaFoldDB" id="A0AAD9QMU4"/>
<dbReference type="EMBL" id="JARQWQ010000023">
    <property type="protein sequence ID" value="KAK2564208.1"/>
    <property type="molecule type" value="Genomic_DNA"/>
</dbReference>
<gene>
    <name evidence="2" type="ORF">P5673_012453</name>
</gene>
<sequence length="178" mass="20346">MESLDELALVHIARFLHPEDIVRLGRTCKRLHSVLPRFELVEEEWLGEEFHISGPHHGHFSPELYFDAPALSSTVMKLSMSVTWLDQGWGNRKGELFLVLMRPNADGLAEKVAEYRELFGIAEHQEKTRGIVIKQHPVVNEAKPGDFYRFMRNAGGGGGHRLIVTQFRAVAYLFRIIN</sequence>
<dbReference type="PROSITE" id="PS50181">
    <property type="entry name" value="FBOX"/>
    <property type="match status" value="1"/>
</dbReference>
<keyword evidence="3" id="KW-1185">Reference proteome</keyword>
<dbReference type="Pfam" id="PF12937">
    <property type="entry name" value="F-box-like"/>
    <property type="match status" value="1"/>
</dbReference>
<protein>
    <recommendedName>
        <fullName evidence="1">F-box domain-containing protein</fullName>
    </recommendedName>
</protein>
<reference evidence="2" key="1">
    <citation type="journal article" date="2023" name="G3 (Bethesda)">
        <title>Whole genome assembly and annotation of the endangered Caribbean coral Acropora cervicornis.</title>
        <authorList>
            <person name="Selwyn J.D."/>
            <person name="Vollmer S.V."/>
        </authorList>
    </citation>
    <scope>NUCLEOTIDE SEQUENCE</scope>
    <source>
        <strain evidence="2">K2</strain>
    </source>
</reference>
<dbReference type="InterPro" id="IPR036047">
    <property type="entry name" value="F-box-like_dom_sf"/>
</dbReference>
<accession>A0AAD9QMU4</accession>
<organism evidence="2 3">
    <name type="scientific">Acropora cervicornis</name>
    <name type="common">Staghorn coral</name>
    <dbReference type="NCBI Taxonomy" id="6130"/>
    <lineage>
        <taxon>Eukaryota</taxon>
        <taxon>Metazoa</taxon>
        <taxon>Cnidaria</taxon>
        <taxon>Anthozoa</taxon>
        <taxon>Hexacorallia</taxon>
        <taxon>Scleractinia</taxon>
        <taxon>Astrocoeniina</taxon>
        <taxon>Acroporidae</taxon>
        <taxon>Acropora</taxon>
    </lineage>
</organism>
<name>A0AAD9QMU4_ACRCE</name>
<comment type="caution">
    <text evidence="2">The sequence shown here is derived from an EMBL/GenBank/DDBJ whole genome shotgun (WGS) entry which is preliminary data.</text>
</comment>
<evidence type="ECO:0000313" key="3">
    <source>
        <dbReference type="Proteomes" id="UP001249851"/>
    </source>
</evidence>
<dbReference type="Proteomes" id="UP001249851">
    <property type="component" value="Unassembled WGS sequence"/>
</dbReference>
<proteinExistence type="predicted"/>
<evidence type="ECO:0000259" key="1">
    <source>
        <dbReference type="PROSITE" id="PS50181"/>
    </source>
</evidence>
<dbReference type="InterPro" id="IPR001810">
    <property type="entry name" value="F-box_dom"/>
</dbReference>
<reference evidence="2" key="2">
    <citation type="journal article" date="2023" name="Science">
        <title>Genomic signatures of disease resistance in endangered staghorn corals.</title>
        <authorList>
            <person name="Vollmer S.V."/>
            <person name="Selwyn J.D."/>
            <person name="Despard B.A."/>
            <person name="Roesel C.L."/>
        </authorList>
    </citation>
    <scope>NUCLEOTIDE SEQUENCE</scope>
    <source>
        <strain evidence="2">K2</strain>
    </source>
</reference>
<dbReference type="CDD" id="cd09917">
    <property type="entry name" value="F-box_SF"/>
    <property type="match status" value="1"/>
</dbReference>
<dbReference type="SUPFAM" id="SSF81383">
    <property type="entry name" value="F-box domain"/>
    <property type="match status" value="1"/>
</dbReference>
<evidence type="ECO:0000313" key="2">
    <source>
        <dbReference type="EMBL" id="KAK2564208.1"/>
    </source>
</evidence>
<feature type="domain" description="F-box" evidence="1">
    <location>
        <begin position="1"/>
        <end position="48"/>
    </location>
</feature>